<protein>
    <submittedName>
        <fullName evidence="1">RCG48981</fullName>
    </submittedName>
</protein>
<dbReference type="SUPFAM" id="SSF48452">
    <property type="entry name" value="TPR-like"/>
    <property type="match status" value="1"/>
</dbReference>
<gene>
    <name evidence="1" type="ORF">rCG_48981</name>
</gene>
<reference evidence="1 2" key="1">
    <citation type="submission" date="2005-09" db="EMBL/GenBank/DDBJ databases">
        <authorList>
            <person name="Mural R.J."/>
            <person name="Li P.W."/>
            <person name="Adams M.D."/>
            <person name="Amanatides P.G."/>
            <person name="Baden-Tillson H."/>
            <person name="Barnstead M."/>
            <person name="Chin S.H."/>
            <person name="Dew I."/>
            <person name="Evans C.A."/>
            <person name="Ferriera S."/>
            <person name="Flanigan M."/>
            <person name="Fosler C."/>
            <person name="Glodek A."/>
            <person name="Gu Z."/>
            <person name="Holt R.A."/>
            <person name="Jennings D."/>
            <person name="Kraft C.L."/>
            <person name="Lu F."/>
            <person name="Nguyen T."/>
            <person name="Nusskern D.R."/>
            <person name="Pfannkoch C.M."/>
            <person name="Sitter C."/>
            <person name="Sutton G.G."/>
            <person name="Venter J.C."/>
            <person name="Wang Z."/>
            <person name="Woodage T."/>
            <person name="Zheng X.H."/>
            <person name="Zhong F."/>
        </authorList>
    </citation>
    <scope>NUCLEOTIDE SEQUENCE [LARGE SCALE GENOMIC DNA]</scope>
    <source>
        <strain>BN</strain>
        <strain evidence="2">Sprague-Dawley</strain>
    </source>
</reference>
<feature type="non-terminal residue" evidence="1">
    <location>
        <position position="192"/>
    </location>
</feature>
<accession>A6IFK0</accession>
<evidence type="ECO:0000313" key="2">
    <source>
        <dbReference type="Proteomes" id="UP000234681"/>
    </source>
</evidence>
<sequence length="192" mass="22145">MTEMLLKAQNAIGELYLDIGMMQKGLTYFQKAWSNLLRFTLSDLKISQELMKQKVKVMNNLAKSASEEFLKENHVLEYATEVSKYVMDNPRDQATMRYTEGVLMLASGNAALAKLKFQECLNIRRRLFGNKNILVGEIMEFLADLLFFLLGENEKSQRKQAIEYYKQVIKIKEKADSVATCKLVRKQLNISL</sequence>
<name>A6IFK0_RAT</name>
<dbReference type="AlphaFoldDB" id="A6IFK0"/>
<dbReference type="EMBL" id="CH473960">
    <property type="protein sequence ID" value="EDM17048.1"/>
    <property type="molecule type" value="Genomic_DNA"/>
</dbReference>
<dbReference type="InterPro" id="IPR011990">
    <property type="entry name" value="TPR-like_helical_dom_sf"/>
</dbReference>
<dbReference type="Gene3D" id="1.25.40.10">
    <property type="entry name" value="Tetratricopeptide repeat domain"/>
    <property type="match status" value="1"/>
</dbReference>
<dbReference type="Proteomes" id="UP000234681">
    <property type="component" value="Chromosome 7"/>
</dbReference>
<evidence type="ECO:0000313" key="1">
    <source>
        <dbReference type="EMBL" id="EDM17048.1"/>
    </source>
</evidence>
<proteinExistence type="predicted"/>
<organism evidence="1 2">
    <name type="scientific">Rattus norvegicus</name>
    <name type="common">Rat</name>
    <dbReference type="NCBI Taxonomy" id="10116"/>
    <lineage>
        <taxon>Eukaryota</taxon>
        <taxon>Metazoa</taxon>
        <taxon>Chordata</taxon>
        <taxon>Craniata</taxon>
        <taxon>Vertebrata</taxon>
        <taxon>Euteleostomi</taxon>
        <taxon>Mammalia</taxon>
        <taxon>Eutheria</taxon>
        <taxon>Euarchontoglires</taxon>
        <taxon>Glires</taxon>
        <taxon>Rodentia</taxon>
        <taxon>Myomorpha</taxon>
        <taxon>Muroidea</taxon>
        <taxon>Muridae</taxon>
        <taxon>Murinae</taxon>
        <taxon>Rattus</taxon>
    </lineage>
</organism>